<feature type="transmembrane region" description="Helical" evidence="6">
    <location>
        <begin position="12"/>
        <end position="30"/>
    </location>
</feature>
<dbReference type="EMBL" id="JAEHHL010000004">
    <property type="protein sequence ID" value="MBK0399102.1"/>
    <property type="molecule type" value="Genomic_DNA"/>
</dbReference>
<dbReference type="AlphaFoldDB" id="A0A8J7SER3"/>
<feature type="domain" description="EamA" evidence="7">
    <location>
        <begin position="14"/>
        <end position="140"/>
    </location>
</feature>
<feature type="transmembrane region" description="Helical" evidence="6">
    <location>
        <begin position="243"/>
        <end position="263"/>
    </location>
</feature>
<gene>
    <name evidence="8" type="ORF">H0I76_07870</name>
</gene>
<feature type="transmembrane region" description="Helical" evidence="6">
    <location>
        <begin position="126"/>
        <end position="145"/>
    </location>
</feature>
<keyword evidence="4 6" id="KW-1133">Transmembrane helix</keyword>
<feature type="transmembrane region" description="Helical" evidence="6">
    <location>
        <begin position="269"/>
        <end position="290"/>
    </location>
</feature>
<feature type="transmembrane region" description="Helical" evidence="6">
    <location>
        <begin position="36"/>
        <end position="56"/>
    </location>
</feature>
<keyword evidence="9" id="KW-1185">Reference proteome</keyword>
<name>A0A8J7SER3_9RHOB</name>
<comment type="similarity">
    <text evidence="2">Belongs to the EamA transporter family.</text>
</comment>
<dbReference type="InterPro" id="IPR037185">
    <property type="entry name" value="EmrE-like"/>
</dbReference>
<evidence type="ECO:0000256" key="4">
    <source>
        <dbReference type="ARBA" id="ARBA00022989"/>
    </source>
</evidence>
<feature type="transmembrane region" description="Helical" evidence="6">
    <location>
        <begin position="182"/>
        <end position="202"/>
    </location>
</feature>
<reference evidence="8" key="1">
    <citation type="submission" date="2020-12" db="EMBL/GenBank/DDBJ databases">
        <title>Bacterial taxonomy.</title>
        <authorList>
            <person name="Pan X."/>
        </authorList>
    </citation>
    <scope>NUCLEOTIDE SEQUENCE</scope>
    <source>
        <strain evidence="8">M0105</strain>
    </source>
</reference>
<feature type="transmembrane region" description="Helical" evidence="6">
    <location>
        <begin position="151"/>
        <end position="170"/>
    </location>
</feature>
<dbReference type="Pfam" id="PF00892">
    <property type="entry name" value="EamA"/>
    <property type="match status" value="2"/>
</dbReference>
<dbReference type="PANTHER" id="PTHR32322:SF2">
    <property type="entry name" value="EAMA DOMAIN-CONTAINING PROTEIN"/>
    <property type="match status" value="1"/>
</dbReference>
<evidence type="ECO:0000256" key="2">
    <source>
        <dbReference type="ARBA" id="ARBA00007362"/>
    </source>
</evidence>
<evidence type="ECO:0000256" key="1">
    <source>
        <dbReference type="ARBA" id="ARBA00004141"/>
    </source>
</evidence>
<evidence type="ECO:0000256" key="5">
    <source>
        <dbReference type="ARBA" id="ARBA00023136"/>
    </source>
</evidence>
<feature type="transmembrane region" description="Helical" evidence="6">
    <location>
        <begin position="68"/>
        <end position="89"/>
    </location>
</feature>
<sequence length="298" mass="31242">MPSRPRADLMVAPLFVVLWSTGFIGAKLGLPHAEPLTFLTLRYALVVVLIGAWVALSSARPLTLRQAADAALIGVLIHAVYLGGVFTAISLGTEAGMAALIVGLQPIVTALIARRMLGERLTPLQWAGMAVGVAGVALVVARKLGDGVGDWRGVALCMVSLVTIAIASILQKTRAADHPMRAATLVQFAAATVATAPFALMFESNRIDWTGEFVFALGWLVLVLSVGAVTLLYILIRRGAASNVASLFFLVPASTALIAWALFGETLTPVELAGVAATALGVLMVNRPALFRRLLGRG</sequence>
<dbReference type="SUPFAM" id="SSF103481">
    <property type="entry name" value="Multidrug resistance efflux transporter EmrE"/>
    <property type="match status" value="2"/>
</dbReference>
<dbReference type="InterPro" id="IPR000620">
    <property type="entry name" value="EamA_dom"/>
</dbReference>
<evidence type="ECO:0000256" key="6">
    <source>
        <dbReference type="SAM" id="Phobius"/>
    </source>
</evidence>
<feature type="transmembrane region" description="Helical" evidence="6">
    <location>
        <begin position="95"/>
        <end position="114"/>
    </location>
</feature>
<feature type="domain" description="EamA" evidence="7">
    <location>
        <begin position="152"/>
        <end position="286"/>
    </location>
</feature>
<dbReference type="GO" id="GO:0016020">
    <property type="term" value="C:membrane"/>
    <property type="evidence" value="ECO:0007669"/>
    <property type="project" value="UniProtKB-SubCell"/>
</dbReference>
<keyword evidence="3 6" id="KW-0812">Transmembrane</keyword>
<evidence type="ECO:0000259" key="7">
    <source>
        <dbReference type="Pfam" id="PF00892"/>
    </source>
</evidence>
<feature type="transmembrane region" description="Helical" evidence="6">
    <location>
        <begin position="214"/>
        <end position="236"/>
    </location>
</feature>
<dbReference type="RefSeq" id="WP_200609045.1">
    <property type="nucleotide sequence ID" value="NZ_JAEHHL010000004.1"/>
</dbReference>
<dbReference type="Proteomes" id="UP000655420">
    <property type="component" value="Unassembled WGS sequence"/>
</dbReference>
<dbReference type="PANTHER" id="PTHR32322">
    <property type="entry name" value="INNER MEMBRANE TRANSPORTER"/>
    <property type="match status" value="1"/>
</dbReference>
<protein>
    <submittedName>
        <fullName evidence="8">DMT family transporter</fullName>
    </submittedName>
</protein>
<comment type="caution">
    <text evidence="8">The sequence shown here is derived from an EMBL/GenBank/DDBJ whole genome shotgun (WGS) entry which is preliminary data.</text>
</comment>
<evidence type="ECO:0000313" key="9">
    <source>
        <dbReference type="Proteomes" id="UP000655420"/>
    </source>
</evidence>
<dbReference type="InterPro" id="IPR050638">
    <property type="entry name" value="AA-Vitamin_Transporters"/>
</dbReference>
<keyword evidence="5 6" id="KW-0472">Membrane</keyword>
<proteinExistence type="inferred from homology"/>
<comment type="subcellular location">
    <subcellularLocation>
        <location evidence="1">Membrane</location>
        <topology evidence="1">Multi-pass membrane protein</topology>
    </subcellularLocation>
</comment>
<evidence type="ECO:0000313" key="8">
    <source>
        <dbReference type="EMBL" id="MBK0399102.1"/>
    </source>
</evidence>
<accession>A0A8J7SER3</accession>
<organism evidence="8 9">
    <name type="scientific">Thermohalobaculum xanthum</name>
    <dbReference type="NCBI Taxonomy" id="2753746"/>
    <lineage>
        <taxon>Bacteria</taxon>
        <taxon>Pseudomonadati</taxon>
        <taxon>Pseudomonadota</taxon>
        <taxon>Alphaproteobacteria</taxon>
        <taxon>Rhodobacterales</taxon>
        <taxon>Paracoccaceae</taxon>
        <taxon>Thermohalobaculum</taxon>
    </lineage>
</organism>
<evidence type="ECO:0000256" key="3">
    <source>
        <dbReference type="ARBA" id="ARBA00022692"/>
    </source>
</evidence>